<keyword evidence="2 10" id="KW-0813">Transport</keyword>
<keyword evidence="16" id="KW-1185">Reference proteome</keyword>
<evidence type="ECO:0000256" key="3">
    <source>
        <dbReference type="ARBA" id="ARBA00022452"/>
    </source>
</evidence>
<dbReference type="InterPro" id="IPR039426">
    <property type="entry name" value="TonB-dep_rcpt-like"/>
</dbReference>
<organism evidence="15 16">
    <name type="scientific">Pectinatus haikarae</name>
    <dbReference type="NCBI Taxonomy" id="349096"/>
    <lineage>
        <taxon>Bacteria</taxon>
        <taxon>Bacillati</taxon>
        <taxon>Bacillota</taxon>
        <taxon>Negativicutes</taxon>
        <taxon>Selenomonadales</taxon>
        <taxon>Selenomonadaceae</taxon>
        <taxon>Pectinatus</taxon>
    </lineage>
</organism>
<dbReference type="RefSeq" id="WP_307222961.1">
    <property type="nucleotide sequence ID" value="NZ_CP116940.1"/>
</dbReference>
<dbReference type="CDD" id="cd01347">
    <property type="entry name" value="ligand_gated_channel"/>
    <property type="match status" value="1"/>
</dbReference>
<dbReference type="PROSITE" id="PS52016">
    <property type="entry name" value="TONB_DEPENDENT_REC_3"/>
    <property type="match status" value="1"/>
</dbReference>
<feature type="domain" description="TonB-dependent receptor plug" evidence="14">
    <location>
        <begin position="60"/>
        <end position="170"/>
    </location>
</feature>
<dbReference type="Gene3D" id="2.170.130.10">
    <property type="entry name" value="TonB-dependent receptor, plug domain"/>
    <property type="match status" value="1"/>
</dbReference>
<evidence type="ECO:0000256" key="5">
    <source>
        <dbReference type="ARBA" id="ARBA00022729"/>
    </source>
</evidence>
<evidence type="ECO:0000256" key="8">
    <source>
        <dbReference type="ARBA" id="ARBA00023170"/>
    </source>
</evidence>
<dbReference type="Pfam" id="PF07715">
    <property type="entry name" value="Plug"/>
    <property type="match status" value="1"/>
</dbReference>
<accession>A0ABT9Y5K0</accession>
<evidence type="ECO:0000256" key="9">
    <source>
        <dbReference type="ARBA" id="ARBA00023237"/>
    </source>
</evidence>
<dbReference type="InterPro" id="IPR012910">
    <property type="entry name" value="Plug_dom"/>
</dbReference>
<evidence type="ECO:0000256" key="12">
    <source>
        <dbReference type="SAM" id="SignalP"/>
    </source>
</evidence>
<dbReference type="Pfam" id="PF00593">
    <property type="entry name" value="TonB_dep_Rec_b-barrel"/>
    <property type="match status" value="1"/>
</dbReference>
<gene>
    <name evidence="15" type="ORF">J2S01_000685</name>
</gene>
<feature type="signal peptide" evidence="12">
    <location>
        <begin position="1"/>
        <end position="30"/>
    </location>
</feature>
<keyword evidence="6 11" id="KW-0798">TonB box</keyword>
<evidence type="ECO:0000256" key="11">
    <source>
        <dbReference type="RuleBase" id="RU003357"/>
    </source>
</evidence>
<dbReference type="InterPro" id="IPR036942">
    <property type="entry name" value="Beta-barrel_TonB_sf"/>
</dbReference>
<dbReference type="PANTHER" id="PTHR30069:SF29">
    <property type="entry name" value="HEMOGLOBIN AND HEMOGLOBIN-HAPTOGLOBIN-BINDING PROTEIN 1-RELATED"/>
    <property type="match status" value="1"/>
</dbReference>
<keyword evidence="9 10" id="KW-0998">Cell outer membrane</keyword>
<keyword evidence="5 12" id="KW-0732">Signal</keyword>
<keyword evidence="4 10" id="KW-0812">Transmembrane</keyword>
<evidence type="ECO:0000313" key="15">
    <source>
        <dbReference type="EMBL" id="MDQ0202989.1"/>
    </source>
</evidence>
<evidence type="ECO:0000256" key="2">
    <source>
        <dbReference type="ARBA" id="ARBA00022448"/>
    </source>
</evidence>
<evidence type="ECO:0000313" key="16">
    <source>
        <dbReference type="Proteomes" id="UP001239167"/>
    </source>
</evidence>
<proteinExistence type="inferred from homology"/>
<comment type="similarity">
    <text evidence="10 11">Belongs to the TonB-dependent receptor family.</text>
</comment>
<dbReference type="SUPFAM" id="SSF56935">
    <property type="entry name" value="Porins"/>
    <property type="match status" value="1"/>
</dbReference>
<dbReference type="Gene3D" id="2.40.170.20">
    <property type="entry name" value="TonB-dependent receptor, beta-barrel domain"/>
    <property type="match status" value="1"/>
</dbReference>
<name>A0ABT9Y5K0_9FIRM</name>
<dbReference type="Proteomes" id="UP001239167">
    <property type="component" value="Unassembled WGS sequence"/>
</dbReference>
<dbReference type="EMBL" id="JAUSUE010000003">
    <property type="protein sequence ID" value="MDQ0202989.1"/>
    <property type="molecule type" value="Genomic_DNA"/>
</dbReference>
<reference evidence="15 16" key="1">
    <citation type="submission" date="2023-07" db="EMBL/GenBank/DDBJ databases">
        <title>Genomic Encyclopedia of Type Strains, Phase IV (KMG-IV): sequencing the most valuable type-strain genomes for metagenomic binning, comparative biology and taxonomic classification.</title>
        <authorList>
            <person name="Goeker M."/>
        </authorList>
    </citation>
    <scope>NUCLEOTIDE SEQUENCE [LARGE SCALE GENOMIC DNA]</scope>
    <source>
        <strain evidence="15 16">DSM 16980</strain>
    </source>
</reference>
<evidence type="ECO:0000256" key="1">
    <source>
        <dbReference type="ARBA" id="ARBA00004571"/>
    </source>
</evidence>
<feature type="domain" description="TonB-dependent receptor-like beta-barrel" evidence="13">
    <location>
        <begin position="239"/>
        <end position="680"/>
    </location>
</feature>
<evidence type="ECO:0000256" key="4">
    <source>
        <dbReference type="ARBA" id="ARBA00022692"/>
    </source>
</evidence>
<comment type="caution">
    <text evidence="15">The sequence shown here is derived from an EMBL/GenBank/DDBJ whole genome shotgun (WGS) entry which is preliminary data.</text>
</comment>
<protein>
    <submittedName>
        <fullName evidence="15">Outer membrane receptor for ferrienterochelin and colicins</fullName>
    </submittedName>
</protein>
<keyword evidence="7 10" id="KW-0472">Membrane</keyword>
<dbReference type="InterPro" id="IPR000531">
    <property type="entry name" value="Beta-barrel_TonB"/>
</dbReference>
<evidence type="ECO:0000256" key="6">
    <source>
        <dbReference type="ARBA" id="ARBA00023077"/>
    </source>
</evidence>
<evidence type="ECO:0000256" key="7">
    <source>
        <dbReference type="ARBA" id="ARBA00023136"/>
    </source>
</evidence>
<dbReference type="InterPro" id="IPR037066">
    <property type="entry name" value="Plug_dom_sf"/>
</dbReference>
<keyword evidence="3 10" id="KW-1134">Transmembrane beta strand</keyword>
<feature type="chain" id="PRO_5046628021" evidence="12">
    <location>
        <begin position="31"/>
        <end position="704"/>
    </location>
</feature>
<sequence length="704" mass="78426">MTRYFKLKKKKSSIVLTLSILAYLSVPVYAADTSNSNIYDNDTIKTRDIVVTATRTKEEVKAVPNTVEIITRDDIKRLGADTVTSALRLASNINISTAGMTSGGNTVMIRGMSSNHTLILVNGIRTAGEDTTETQNLYELDRINIADVDRIEIVRGAASAQYGSDAIGGVINIITRKSEKRSTTIGAATGTNNISNWYHIDMGKDGKFSGTLDARFDKVRKQQLPAVTGSTSSTTNMYGPKQYFNFDGIYDLGNTKKLDFNVGYVKEDMRIDQGSGGTNSKTTYDFNKTNLNLIYSGKTKRGDYSLTAYYSKLEKNYDVYKDILNKSFNLSAFDSMTYEMLGLEGKNTMQLSDHHLFTIGSDMRQVSVRSTRLGDNGNDVSTVTRTGLVGNSRTGYSLGAITDNISEKNVDTYSGYLQDEWIINNKLLLISSLRYDHDNSFGSNVTPKIGATYQLSKDSRFKVNYGRGYKAPTVSELYMDYIDSGAAAAGVNVMIYGNPDLKPEKSTNFDFSFEAEKDNNFGKLTYFKNKVSNLIDYETTSEFTNGAYYNYAKYINIHKANINGVELEVGRKLNDKFTTKITSNWLNATNGDTGARLKNRARNTTTLQLVYDDHDDKGYSAVLWNEWRNKYYYASAASTVAYSSSSESRASAKDYSYSTLNLTVNKKLGKGSRVYVGIDNMLDKHVDDLYINGRVWTMGAEFTF</sequence>
<keyword evidence="8 15" id="KW-0675">Receptor</keyword>
<dbReference type="PANTHER" id="PTHR30069">
    <property type="entry name" value="TONB-DEPENDENT OUTER MEMBRANE RECEPTOR"/>
    <property type="match status" value="1"/>
</dbReference>
<evidence type="ECO:0000259" key="13">
    <source>
        <dbReference type="Pfam" id="PF00593"/>
    </source>
</evidence>
<evidence type="ECO:0000256" key="10">
    <source>
        <dbReference type="PROSITE-ProRule" id="PRU01360"/>
    </source>
</evidence>
<evidence type="ECO:0000259" key="14">
    <source>
        <dbReference type="Pfam" id="PF07715"/>
    </source>
</evidence>
<comment type="subcellular location">
    <subcellularLocation>
        <location evidence="1 10">Cell outer membrane</location>
        <topology evidence="1 10">Multi-pass membrane protein</topology>
    </subcellularLocation>
</comment>